<dbReference type="SUPFAM" id="SSF46785">
    <property type="entry name" value="Winged helix' DNA-binding domain"/>
    <property type="match status" value="1"/>
</dbReference>
<dbReference type="PANTHER" id="PTHR42756:SF1">
    <property type="entry name" value="TRANSCRIPTIONAL REPRESSOR OF EMRAB OPERON"/>
    <property type="match status" value="1"/>
</dbReference>
<dbReference type="Gene3D" id="1.10.10.10">
    <property type="entry name" value="Winged helix-like DNA-binding domain superfamily/Winged helix DNA-binding domain"/>
    <property type="match status" value="1"/>
</dbReference>
<dbReference type="PROSITE" id="PS50995">
    <property type="entry name" value="HTH_MARR_2"/>
    <property type="match status" value="1"/>
</dbReference>
<sequence length="138" mass="15780">MKYALKDSIAYRLIRSSNSVVYTLNKALLPYEIAIEQRATLEIIKFEPDVNQTKIAKLLGKDKATISRSLSSLEKKGLITRVNDANNKRSNKISLTKKGEEILESTISSVTSFREELRSKISEEEHEMFFNILDKLEL</sequence>
<reference evidence="5 6" key="1">
    <citation type="submission" date="2019-05" db="EMBL/GenBank/DDBJ databases">
        <title>Arcobacter sp. nov., isolated from sea sediment.</title>
        <authorList>
            <person name="Kim W."/>
        </authorList>
    </citation>
    <scope>NUCLEOTIDE SEQUENCE [LARGE SCALE GENOMIC DNA]</scope>
    <source>
        <strain evidence="5 6">CAU 1517</strain>
    </source>
</reference>
<dbReference type="PRINTS" id="PR00598">
    <property type="entry name" value="HTHMARR"/>
</dbReference>
<dbReference type="Pfam" id="PF01047">
    <property type="entry name" value="MarR"/>
    <property type="match status" value="1"/>
</dbReference>
<dbReference type="AlphaFoldDB" id="A0A5R8Y1I8"/>
<protein>
    <submittedName>
        <fullName evidence="5">MarR family transcriptional regulator</fullName>
    </submittedName>
</protein>
<dbReference type="InterPro" id="IPR036388">
    <property type="entry name" value="WH-like_DNA-bd_sf"/>
</dbReference>
<evidence type="ECO:0000256" key="3">
    <source>
        <dbReference type="ARBA" id="ARBA00023163"/>
    </source>
</evidence>
<name>A0A5R8Y1I8_9BACT</name>
<dbReference type="InterPro" id="IPR036390">
    <property type="entry name" value="WH_DNA-bd_sf"/>
</dbReference>
<gene>
    <name evidence="5" type="ORF">FDK22_04515</name>
</gene>
<accession>A0A5R8Y1I8</accession>
<dbReference type="SMART" id="SM00347">
    <property type="entry name" value="HTH_MARR"/>
    <property type="match status" value="1"/>
</dbReference>
<evidence type="ECO:0000313" key="5">
    <source>
        <dbReference type="EMBL" id="TLP39142.1"/>
    </source>
</evidence>
<dbReference type="GO" id="GO:0003677">
    <property type="term" value="F:DNA binding"/>
    <property type="evidence" value="ECO:0007669"/>
    <property type="project" value="UniProtKB-KW"/>
</dbReference>
<comment type="caution">
    <text evidence="5">The sequence shown here is derived from an EMBL/GenBank/DDBJ whole genome shotgun (WGS) entry which is preliminary data.</text>
</comment>
<dbReference type="InterPro" id="IPR023187">
    <property type="entry name" value="Tscrpt_reg_MarR-type_CS"/>
</dbReference>
<evidence type="ECO:0000259" key="4">
    <source>
        <dbReference type="PROSITE" id="PS50995"/>
    </source>
</evidence>
<dbReference type="RefSeq" id="WP_138151726.1">
    <property type="nucleotide sequence ID" value="NZ_CBDDKQ010000002.1"/>
</dbReference>
<dbReference type="GO" id="GO:0003700">
    <property type="term" value="F:DNA-binding transcription factor activity"/>
    <property type="evidence" value="ECO:0007669"/>
    <property type="project" value="InterPro"/>
</dbReference>
<dbReference type="OrthoDB" id="5348575at2"/>
<evidence type="ECO:0000256" key="2">
    <source>
        <dbReference type="ARBA" id="ARBA00023125"/>
    </source>
</evidence>
<dbReference type="Proteomes" id="UP000308901">
    <property type="component" value="Unassembled WGS sequence"/>
</dbReference>
<keyword evidence="2" id="KW-0238">DNA-binding</keyword>
<feature type="domain" description="HTH marR-type" evidence="4">
    <location>
        <begin position="6"/>
        <end position="138"/>
    </location>
</feature>
<evidence type="ECO:0000313" key="6">
    <source>
        <dbReference type="Proteomes" id="UP000308901"/>
    </source>
</evidence>
<keyword evidence="1" id="KW-0805">Transcription regulation</keyword>
<keyword evidence="6" id="KW-1185">Reference proteome</keyword>
<organism evidence="5 6">
    <name type="scientific">Arcobacter arenosus</name>
    <dbReference type="NCBI Taxonomy" id="2576037"/>
    <lineage>
        <taxon>Bacteria</taxon>
        <taxon>Pseudomonadati</taxon>
        <taxon>Campylobacterota</taxon>
        <taxon>Epsilonproteobacteria</taxon>
        <taxon>Campylobacterales</taxon>
        <taxon>Arcobacteraceae</taxon>
        <taxon>Arcobacter</taxon>
    </lineage>
</organism>
<proteinExistence type="predicted"/>
<evidence type="ECO:0000256" key="1">
    <source>
        <dbReference type="ARBA" id="ARBA00023015"/>
    </source>
</evidence>
<dbReference type="PROSITE" id="PS01117">
    <property type="entry name" value="HTH_MARR_1"/>
    <property type="match status" value="1"/>
</dbReference>
<dbReference type="EMBL" id="VANU01000002">
    <property type="protein sequence ID" value="TLP39142.1"/>
    <property type="molecule type" value="Genomic_DNA"/>
</dbReference>
<dbReference type="PANTHER" id="PTHR42756">
    <property type="entry name" value="TRANSCRIPTIONAL REGULATOR, MARR"/>
    <property type="match status" value="1"/>
</dbReference>
<dbReference type="InterPro" id="IPR000835">
    <property type="entry name" value="HTH_MarR-typ"/>
</dbReference>
<keyword evidence="3" id="KW-0804">Transcription</keyword>